<dbReference type="EMBL" id="AMQN01003518">
    <property type="status" value="NOT_ANNOTATED_CDS"/>
    <property type="molecule type" value="Genomic_DNA"/>
</dbReference>
<protein>
    <recommendedName>
        <fullName evidence="1">CFAP47-like immunoglobulin-like domain-containing protein</fullName>
    </recommendedName>
</protein>
<dbReference type="EnsemblMetazoa" id="CapteT206458">
    <property type="protein sequence ID" value="CapteP206458"/>
    <property type="gene ID" value="CapteG206458"/>
</dbReference>
<feature type="domain" description="CFAP47-like immunoglobulin-like" evidence="1">
    <location>
        <begin position="30"/>
        <end position="75"/>
    </location>
</feature>
<accession>R7T4V2</accession>
<dbReference type="OrthoDB" id="10060824at2759"/>
<dbReference type="AlphaFoldDB" id="R7T4V2"/>
<dbReference type="HOGENOM" id="CLU_1919069_0_0_1"/>
<evidence type="ECO:0000313" key="2">
    <source>
        <dbReference type="EMBL" id="ELT88008.1"/>
    </source>
</evidence>
<sequence>MQFKFNLIHFSDSSLLGYELLLKLIRQHRDKHTGLVVLVFNVVFAPFKTISNDAQLRVQGATGGMWRFPLKFVATEPEPDDLVIIEASALNQESAIGFRLTSQTSVNRTSIVVIISYFYRFALRKMNGQTCV</sequence>
<dbReference type="Proteomes" id="UP000014760">
    <property type="component" value="Unassembled WGS sequence"/>
</dbReference>
<dbReference type="PANTHER" id="PTHR45912:SF3">
    <property type="entry name" value="CILIA- AND FLAGELLA-ASSOCIATED PROTEIN 47"/>
    <property type="match status" value="1"/>
</dbReference>
<gene>
    <name evidence="2" type="ORF">CAPTEDRAFT_206458</name>
</gene>
<proteinExistence type="predicted"/>
<dbReference type="GO" id="GO:0005929">
    <property type="term" value="C:cilium"/>
    <property type="evidence" value="ECO:0007669"/>
    <property type="project" value="TreeGrafter"/>
</dbReference>
<evidence type="ECO:0000313" key="3">
    <source>
        <dbReference type="EnsemblMetazoa" id="CapteP206458"/>
    </source>
</evidence>
<organism evidence="2">
    <name type="scientific">Capitella teleta</name>
    <name type="common">Polychaete worm</name>
    <dbReference type="NCBI Taxonomy" id="283909"/>
    <lineage>
        <taxon>Eukaryota</taxon>
        <taxon>Metazoa</taxon>
        <taxon>Spiralia</taxon>
        <taxon>Lophotrochozoa</taxon>
        <taxon>Annelida</taxon>
        <taxon>Polychaeta</taxon>
        <taxon>Sedentaria</taxon>
        <taxon>Scolecida</taxon>
        <taxon>Capitellidae</taxon>
        <taxon>Capitella</taxon>
    </lineage>
</organism>
<dbReference type="Pfam" id="PF26579">
    <property type="entry name" value="Ig_CFAP47"/>
    <property type="match status" value="1"/>
</dbReference>
<dbReference type="PANTHER" id="PTHR45912">
    <property type="entry name" value="CILIA- AND FLAGELLA-ASSOCIATED PROTEIN 47"/>
    <property type="match status" value="1"/>
</dbReference>
<evidence type="ECO:0000313" key="4">
    <source>
        <dbReference type="Proteomes" id="UP000014760"/>
    </source>
</evidence>
<name>R7T4V2_CAPTE</name>
<reference evidence="3" key="3">
    <citation type="submission" date="2015-06" db="UniProtKB">
        <authorList>
            <consortium name="EnsemblMetazoa"/>
        </authorList>
    </citation>
    <scope>IDENTIFICATION</scope>
</reference>
<evidence type="ECO:0000259" key="1">
    <source>
        <dbReference type="Pfam" id="PF26579"/>
    </source>
</evidence>
<dbReference type="InterPro" id="IPR058952">
    <property type="entry name" value="Ig_CFAP47"/>
</dbReference>
<keyword evidence="4" id="KW-1185">Reference proteome</keyword>
<reference evidence="4" key="1">
    <citation type="submission" date="2012-12" db="EMBL/GenBank/DDBJ databases">
        <authorList>
            <person name="Hellsten U."/>
            <person name="Grimwood J."/>
            <person name="Chapman J.A."/>
            <person name="Shapiro H."/>
            <person name="Aerts A."/>
            <person name="Otillar R.P."/>
            <person name="Terry A.Y."/>
            <person name="Boore J.L."/>
            <person name="Simakov O."/>
            <person name="Marletaz F."/>
            <person name="Cho S.-J."/>
            <person name="Edsinger-Gonzales E."/>
            <person name="Havlak P."/>
            <person name="Kuo D.-H."/>
            <person name="Larsson T."/>
            <person name="Lv J."/>
            <person name="Arendt D."/>
            <person name="Savage R."/>
            <person name="Osoegawa K."/>
            <person name="de Jong P."/>
            <person name="Lindberg D.R."/>
            <person name="Seaver E.C."/>
            <person name="Weisblat D.A."/>
            <person name="Putnam N.H."/>
            <person name="Grigoriev I.V."/>
            <person name="Rokhsar D.S."/>
        </authorList>
    </citation>
    <scope>NUCLEOTIDE SEQUENCE</scope>
    <source>
        <strain evidence="4">I ESC-2004</strain>
    </source>
</reference>
<reference evidence="2 4" key="2">
    <citation type="journal article" date="2013" name="Nature">
        <title>Insights into bilaterian evolution from three spiralian genomes.</title>
        <authorList>
            <person name="Simakov O."/>
            <person name="Marletaz F."/>
            <person name="Cho S.J."/>
            <person name="Edsinger-Gonzales E."/>
            <person name="Havlak P."/>
            <person name="Hellsten U."/>
            <person name="Kuo D.H."/>
            <person name="Larsson T."/>
            <person name="Lv J."/>
            <person name="Arendt D."/>
            <person name="Savage R."/>
            <person name="Osoegawa K."/>
            <person name="de Jong P."/>
            <person name="Grimwood J."/>
            <person name="Chapman J.A."/>
            <person name="Shapiro H."/>
            <person name="Aerts A."/>
            <person name="Otillar R.P."/>
            <person name="Terry A.Y."/>
            <person name="Boore J.L."/>
            <person name="Grigoriev I.V."/>
            <person name="Lindberg D.R."/>
            <person name="Seaver E.C."/>
            <person name="Weisblat D.A."/>
            <person name="Putnam N.H."/>
            <person name="Rokhsar D.S."/>
        </authorList>
    </citation>
    <scope>NUCLEOTIDE SEQUENCE</scope>
    <source>
        <strain evidence="2 4">I ESC-2004</strain>
    </source>
</reference>
<dbReference type="GO" id="GO:0060271">
    <property type="term" value="P:cilium assembly"/>
    <property type="evidence" value="ECO:0007669"/>
    <property type="project" value="TreeGrafter"/>
</dbReference>
<dbReference type="EMBL" id="KB312025">
    <property type="protein sequence ID" value="ELT88008.1"/>
    <property type="molecule type" value="Genomic_DNA"/>
</dbReference>